<feature type="transmembrane region" description="Helical" evidence="13">
    <location>
        <begin position="523"/>
        <end position="546"/>
    </location>
</feature>
<feature type="transmembrane region" description="Helical" evidence="13">
    <location>
        <begin position="340"/>
        <end position="359"/>
    </location>
</feature>
<dbReference type="PANTHER" id="PTHR24161">
    <property type="entry name" value="ANK_REP_REGION DOMAIN-CONTAINING PROTEIN-RELATED"/>
    <property type="match status" value="1"/>
</dbReference>
<keyword evidence="5" id="KW-0677">Repeat</keyword>
<dbReference type="SUPFAM" id="SSF48403">
    <property type="entry name" value="Ankyrin repeat"/>
    <property type="match status" value="1"/>
</dbReference>
<comment type="subcellular location">
    <subcellularLocation>
        <location evidence="2">Early endosome membrane</location>
        <topology evidence="2">Multi-pass membrane protein</topology>
    </subcellularLocation>
</comment>
<feature type="repeat" description="ANK" evidence="12">
    <location>
        <begin position="168"/>
        <end position="200"/>
    </location>
</feature>
<protein>
    <recommendedName>
        <fullName evidence="13">Palmitoyltransferase</fullName>
        <ecNumber evidence="13">2.3.1.225</ecNumber>
    </recommendedName>
</protein>
<evidence type="ECO:0000256" key="9">
    <source>
        <dbReference type="ARBA" id="ARBA00023139"/>
    </source>
</evidence>
<feature type="domain" description="Palmitoyltransferase DHHC" evidence="15">
    <location>
        <begin position="421"/>
        <end position="556"/>
    </location>
</feature>
<comment type="similarity">
    <text evidence="3">Belongs to the DHHC palmitoyltransferase family. AKR/ZDHHC17 subfamily.</text>
</comment>
<dbReference type="Pfam" id="PF12796">
    <property type="entry name" value="Ank_2"/>
    <property type="match status" value="2"/>
</dbReference>
<keyword evidence="4 13" id="KW-0812">Transmembrane</keyword>
<evidence type="ECO:0000256" key="13">
    <source>
        <dbReference type="RuleBase" id="RU079119"/>
    </source>
</evidence>
<feature type="repeat" description="ANK" evidence="12">
    <location>
        <begin position="68"/>
        <end position="100"/>
    </location>
</feature>
<dbReference type="AlphaFoldDB" id="A0A9W4UL47"/>
<evidence type="ECO:0000256" key="14">
    <source>
        <dbReference type="SAM" id="MobiDB-lite"/>
    </source>
</evidence>
<evidence type="ECO:0000259" key="15">
    <source>
        <dbReference type="Pfam" id="PF01529"/>
    </source>
</evidence>
<gene>
    <name evidence="16" type="ORF">PDIGIT_LOCUS10803</name>
</gene>
<proteinExistence type="inferred from homology"/>
<name>A0A9W4UL47_9PLEO</name>
<sequence length="725" mass="80377">MASGGSSDAGHDHAHDDGQHVEMKDMEDKKPSIPLEEDIMQLARLGEIAAIQKLFDGGQFDATYKDEQGITPLHWAAINNHYALCHFLITNGANINAKGGDAVATPVLWAAKRCHYYIVNLLLEHGADPLLTDDQGFNLLHSATLDGNVYQLVLLLHQDIPVDIPDAQAHTALMWAAYKGYPSCVDLFLRWGANVYATDDQGFTALHWALVKGSQGSIQKLLEYGADRFAKNNDGKTPAVTAQEMNTKRQWHRALSQTGYNPDGTPKQFPIPRIKDTRWFITRFLYFLPSLILLIALYFLSHYPILIGLPLAGAISFGMQWAAQKLLAWAPANMRSLQHTSWLAGIFSGTLLWVGVAYVTTVLSGTIRDHFFLNVLFVTFYCLTGFFYFFTMDSDPGFVPKSASRSASKKVIDELMELRQFDENHFCVTCMVRKPLRSKHCKRCERCVAKSDHHCPWVNNCVANNNHRHFVLYVLCLELGIVSWIYLVLSYLEKVDAPKDATCTFLSSDLCQIMNKDPYTIVLTIWAAFQLTWVTMLACVQLLQIARNLTTYESMRGHLHDRTPADALNSFVTTGDTSQDIAPGGSSAPTNGFGSGQDVGDVPGAAANRRPKQSIWDQWKRLLGLDTFVATAFHGSQGAAGSHRHGRGAAASGGNPWSRGIVSNCKDFWCDGAPVFSKRESGFARLDGERVDYTRVYEVPGRMRYARSGGAGEAGRYEAVGGDEV</sequence>
<evidence type="ECO:0000256" key="2">
    <source>
        <dbReference type="ARBA" id="ARBA00004520"/>
    </source>
</evidence>
<dbReference type="PRINTS" id="PR01415">
    <property type="entry name" value="ANKYRIN"/>
</dbReference>
<keyword evidence="8 13" id="KW-0472">Membrane</keyword>
<comment type="caution">
    <text evidence="16">The sequence shown here is derived from an EMBL/GenBank/DDBJ whole genome shotgun (WGS) entry which is preliminary data.</text>
</comment>
<dbReference type="GO" id="GO:0019706">
    <property type="term" value="F:protein-cysteine S-palmitoyltransferase activity"/>
    <property type="evidence" value="ECO:0007669"/>
    <property type="project" value="UniProtKB-EC"/>
</dbReference>
<dbReference type="InterPro" id="IPR036770">
    <property type="entry name" value="Ankyrin_rpt-contain_sf"/>
</dbReference>
<feature type="region of interest" description="Disordered" evidence="14">
    <location>
        <begin position="579"/>
        <end position="612"/>
    </location>
</feature>
<evidence type="ECO:0000256" key="3">
    <source>
        <dbReference type="ARBA" id="ARBA00010104"/>
    </source>
</evidence>
<dbReference type="PROSITE" id="PS50088">
    <property type="entry name" value="ANK_REPEAT"/>
    <property type="match status" value="4"/>
</dbReference>
<evidence type="ECO:0000256" key="5">
    <source>
        <dbReference type="ARBA" id="ARBA00022737"/>
    </source>
</evidence>
<feature type="compositionally biased region" description="Basic and acidic residues" evidence="14">
    <location>
        <begin position="9"/>
        <end position="28"/>
    </location>
</feature>
<keyword evidence="9" id="KW-0564">Palmitate</keyword>
<evidence type="ECO:0000256" key="6">
    <source>
        <dbReference type="ARBA" id="ARBA00022989"/>
    </source>
</evidence>
<dbReference type="GO" id="GO:0031901">
    <property type="term" value="C:early endosome membrane"/>
    <property type="evidence" value="ECO:0007669"/>
    <property type="project" value="UniProtKB-SubCell"/>
</dbReference>
<comment type="function">
    <text evidence="1">Palmitoyltransferase specific for casein kinase 1.</text>
</comment>
<comment type="catalytic activity">
    <reaction evidence="11 13">
        <text>L-cysteinyl-[protein] + hexadecanoyl-CoA = S-hexadecanoyl-L-cysteinyl-[protein] + CoA</text>
        <dbReference type="Rhea" id="RHEA:36683"/>
        <dbReference type="Rhea" id="RHEA-COMP:10131"/>
        <dbReference type="Rhea" id="RHEA-COMP:11032"/>
        <dbReference type="ChEBI" id="CHEBI:29950"/>
        <dbReference type="ChEBI" id="CHEBI:57287"/>
        <dbReference type="ChEBI" id="CHEBI:57379"/>
        <dbReference type="ChEBI" id="CHEBI:74151"/>
        <dbReference type="EC" id="2.3.1.225"/>
    </reaction>
</comment>
<feature type="repeat" description="ANK" evidence="12">
    <location>
        <begin position="201"/>
        <end position="233"/>
    </location>
</feature>
<feature type="repeat" description="ANK" evidence="12">
    <location>
        <begin position="102"/>
        <end position="134"/>
    </location>
</feature>
<dbReference type="Gene3D" id="1.25.40.20">
    <property type="entry name" value="Ankyrin repeat-containing domain"/>
    <property type="match status" value="1"/>
</dbReference>
<keyword evidence="7 12" id="KW-0040">ANK repeat</keyword>
<evidence type="ECO:0000256" key="8">
    <source>
        <dbReference type="ARBA" id="ARBA00023136"/>
    </source>
</evidence>
<feature type="transmembrane region" description="Helical" evidence="13">
    <location>
        <begin position="305"/>
        <end position="328"/>
    </location>
</feature>
<dbReference type="EC" id="2.3.1.225" evidence="13"/>
<keyword evidence="13" id="KW-0808">Transferase</keyword>
<keyword evidence="6 13" id="KW-1133">Transmembrane helix</keyword>
<dbReference type="InterPro" id="IPR002110">
    <property type="entry name" value="Ankyrin_rpt"/>
</dbReference>
<evidence type="ECO:0000313" key="16">
    <source>
        <dbReference type="EMBL" id="CAI6337689.1"/>
    </source>
</evidence>
<accession>A0A9W4UL47</accession>
<feature type="transmembrane region" description="Helical" evidence="13">
    <location>
        <begin position="280"/>
        <end position="299"/>
    </location>
</feature>
<dbReference type="PANTHER" id="PTHR24161:SF85">
    <property type="entry name" value="PALMITOYLTRANSFERASE HIP14"/>
    <property type="match status" value="1"/>
</dbReference>
<dbReference type="Pfam" id="PF01529">
    <property type="entry name" value="DHHC"/>
    <property type="match status" value="1"/>
</dbReference>
<dbReference type="SMART" id="SM00248">
    <property type="entry name" value="ANK"/>
    <property type="match status" value="5"/>
</dbReference>
<evidence type="ECO:0000256" key="1">
    <source>
        <dbReference type="ARBA" id="ARBA00002100"/>
    </source>
</evidence>
<dbReference type="OrthoDB" id="6781668at2759"/>
<feature type="region of interest" description="Disordered" evidence="14">
    <location>
        <begin position="637"/>
        <end position="656"/>
    </location>
</feature>
<comment type="domain">
    <text evidence="13">The DHHC domain is required for palmitoyltransferase activity.</text>
</comment>
<keyword evidence="17" id="KW-1185">Reference proteome</keyword>
<reference evidence="16" key="1">
    <citation type="submission" date="2023-01" db="EMBL/GenBank/DDBJ databases">
        <authorList>
            <person name="Van Ghelder C."/>
            <person name="Rancurel C."/>
        </authorList>
    </citation>
    <scope>NUCLEOTIDE SEQUENCE</scope>
    <source>
        <strain evidence="16">CNCM I-4278</strain>
    </source>
</reference>
<feature type="region of interest" description="Disordered" evidence="14">
    <location>
        <begin position="1"/>
        <end position="28"/>
    </location>
</feature>
<dbReference type="PROSITE" id="PS50216">
    <property type="entry name" value="DHHC"/>
    <property type="match status" value="1"/>
</dbReference>
<evidence type="ECO:0000256" key="4">
    <source>
        <dbReference type="ARBA" id="ARBA00022692"/>
    </source>
</evidence>
<evidence type="ECO:0000313" key="17">
    <source>
        <dbReference type="Proteomes" id="UP001152607"/>
    </source>
</evidence>
<evidence type="ECO:0000256" key="10">
    <source>
        <dbReference type="ARBA" id="ARBA00023288"/>
    </source>
</evidence>
<dbReference type="EMBL" id="CAOQHR010000007">
    <property type="protein sequence ID" value="CAI6337689.1"/>
    <property type="molecule type" value="Genomic_DNA"/>
</dbReference>
<keyword evidence="13" id="KW-0012">Acyltransferase</keyword>
<keyword evidence="10" id="KW-0449">Lipoprotein</keyword>
<feature type="transmembrane region" description="Helical" evidence="13">
    <location>
        <begin position="470"/>
        <end position="489"/>
    </location>
</feature>
<evidence type="ECO:0000256" key="7">
    <source>
        <dbReference type="ARBA" id="ARBA00023043"/>
    </source>
</evidence>
<organism evidence="16 17">
    <name type="scientific">Periconia digitata</name>
    <dbReference type="NCBI Taxonomy" id="1303443"/>
    <lineage>
        <taxon>Eukaryota</taxon>
        <taxon>Fungi</taxon>
        <taxon>Dikarya</taxon>
        <taxon>Ascomycota</taxon>
        <taxon>Pezizomycotina</taxon>
        <taxon>Dothideomycetes</taxon>
        <taxon>Pleosporomycetidae</taxon>
        <taxon>Pleosporales</taxon>
        <taxon>Massarineae</taxon>
        <taxon>Periconiaceae</taxon>
        <taxon>Periconia</taxon>
    </lineage>
</organism>
<dbReference type="PROSITE" id="PS50297">
    <property type="entry name" value="ANK_REP_REGION"/>
    <property type="match status" value="2"/>
</dbReference>
<dbReference type="Proteomes" id="UP001152607">
    <property type="component" value="Unassembled WGS sequence"/>
</dbReference>
<dbReference type="InterPro" id="IPR001594">
    <property type="entry name" value="Palmitoyltrfase_DHHC"/>
</dbReference>
<feature type="transmembrane region" description="Helical" evidence="13">
    <location>
        <begin position="371"/>
        <end position="391"/>
    </location>
</feature>
<evidence type="ECO:0000256" key="11">
    <source>
        <dbReference type="ARBA" id="ARBA00048048"/>
    </source>
</evidence>
<evidence type="ECO:0000256" key="12">
    <source>
        <dbReference type="PROSITE-ProRule" id="PRU00023"/>
    </source>
</evidence>